<dbReference type="OrthoDB" id="9808017at2"/>
<protein>
    <submittedName>
        <fullName evidence="2">PadR family transcriptional regulator</fullName>
    </submittedName>
</protein>
<organism evidence="2 3">
    <name type="scientific">Pueribacillus theae</name>
    <dbReference type="NCBI Taxonomy" id="2171751"/>
    <lineage>
        <taxon>Bacteria</taxon>
        <taxon>Bacillati</taxon>
        <taxon>Bacillota</taxon>
        <taxon>Bacilli</taxon>
        <taxon>Bacillales</taxon>
        <taxon>Bacillaceae</taxon>
        <taxon>Pueribacillus</taxon>
    </lineage>
</organism>
<dbReference type="RefSeq" id="WP_116555537.1">
    <property type="nucleotide sequence ID" value="NZ_QCZG01000033.1"/>
</dbReference>
<accession>A0A2U1JV81</accession>
<keyword evidence="3" id="KW-1185">Reference proteome</keyword>
<feature type="domain" description="Transcription regulator PadR N-terminal" evidence="1">
    <location>
        <begin position="14"/>
        <end position="86"/>
    </location>
</feature>
<evidence type="ECO:0000259" key="1">
    <source>
        <dbReference type="Pfam" id="PF03551"/>
    </source>
</evidence>
<proteinExistence type="predicted"/>
<reference evidence="2 3" key="1">
    <citation type="submission" date="2018-04" db="EMBL/GenBank/DDBJ databases">
        <title>Camelliibacillus theae gen. nov., sp. nov., isolated from Pu'er tea.</title>
        <authorList>
            <person name="Niu L."/>
        </authorList>
    </citation>
    <scope>NUCLEOTIDE SEQUENCE [LARGE SCALE GENOMIC DNA]</scope>
    <source>
        <strain evidence="2 3">T8</strain>
    </source>
</reference>
<sequence>MDKEMMKGSIDLLLLSLIGQRDVYGYEITKTLKHLSDGIYEMSEGTLYPALKRLERKQCVTSYWSQTPVGRRKYYRITDLGKKELEAKKKNWDFIHNLVKRSSEGLGEI</sequence>
<gene>
    <name evidence="2" type="ORF">DCC39_14075</name>
</gene>
<evidence type="ECO:0000313" key="3">
    <source>
        <dbReference type="Proteomes" id="UP000245998"/>
    </source>
</evidence>
<dbReference type="PANTHER" id="PTHR43252:SF7">
    <property type="entry name" value="TRANSCRIPTIONAL REGULATOR YQJI"/>
    <property type="match status" value="1"/>
</dbReference>
<dbReference type="EMBL" id="QCZG01000033">
    <property type="protein sequence ID" value="PWA08885.1"/>
    <property type="molecule type" value="Genomic_DNA"/>
</dbReference>
<dbReference type="Gene3D" id="1.10.10.10">
    <property type="entry name" value="Winged helix-like DNA-binding domain superfamily/Winged helix DNA-binding domain"/>
    <property type="match status" value="1"/>
</dbReference>
<dbReference type="Pfam" id="PF03551">
    <property type="entry name" value="PadR"/>
    <property type="match status" value="1"/>
</dbReference>
<dbReference type="AlphaFoldDB" id="A0A2U1JV81"/>
<dbReference type="InterPro" id="IPR005149">
    <property type="entry name" value="Tscrpt_reg_PadR_N"/>
</dbReference>
<dbReference type="InterPro" id="IPR036388">
    <property type="entry name" value="WH-like_DNA-bd_sf"/>
</dbReference>
<dbReference type="Proteomes" id="UP000245998">
    <property type="component" value="Unassembled WGS sequence"/>
</dbReference>
<evidence type="ECO:0000313" key="2">
    <source>
        <dbReference type="EMBL" id="PWA08885.1"/>
    </source>
</evidence>
<name>A0A2U1JV81_9BACI</name>
<dbReference type="InterPro" id="IPR036390">
    <property type="entry name" value="WH_DNA-bd_sf"/>
</dbReference>
<dbReference type="SUPFAM" id="SSF46785">
    <property type="entry name" value="Winged helix' DNA-binding domain"/>
    <property type="match status" value="1"/>
</dbReference>
<dbReference type="PANTHER" id="PTHR43252">
    <property type="entry name" value="TRANSCRIPTIONAL REGULATOR YQJI"/>
    <property type="match status" value="1"/>
</dbReference>
<comment type="caution">
    <text evidence="2">The sequence shown here is derived from an EMBL/GenBank/DDBJ whole genome shotgun (WGS) entry which is preliminary data.</text>
</comment>